<dbReference type="Proteomes" id="UP000660024">
    <property type="component" value="Unassembled WGS sequence"/>
</dbReference>
<proteinExistence type="predicted"/>
<evidence type="ECO:0000313" key="1">
    <source>
        <dbReference type="EMBL" id="MBK0383535.1"/>
    </source>
</evidence>
<sequence length="230" mass="24475">MYKYKNAADLEKEANELSNYDGGYMGYDGSDDDMVEFAGPVASFRDQARGAQPMVITIINTGATALTALLCPGLNDNAVGKVVDGAFNDVNGFAGLTGASGTPTSSLAKFYNYIRKRPSMINGFKISTSNVAQMEQQIQIQSENPFKIGSSRSIAVGTFANEQNFNTQILSIPESFYMDDESIISYTVLPGTTVTLTLMLGVSVNPAKALRKKTAKAKSALTAGGAKFIG</sequence>
<accession>A0ABS1BKW5</accession>
<organism evidence="1 2">
    <name type="scientific">Pedobacter segetis</name>
    <dbReference type="NCBI Taxonomy" id="2793069"/>
    <lineage>
        <taxon>Bacteria</taxon>
        <taxon>Pseudomonadati</taxon>
        <taxon>Bacteroidota</taxon>
        <taxon>Sphingobacteriia</taxon>
        <taxon>Sphingobacteriales</taxon>
        <taxon>Sphingobacteriaceae</taxon>
        <taxon>Pedobacter</taxon>
    </lineage>
</organism>
<protein>
    <submittedName>
        <fullName evidence="1">Uncharacterized protein</fullName>
    </submittedName>
</protein>
<evidence type="ECO:0000313" key="2">
    <source>
        <dbReference type="Proteomes" id="UP000660024"/>
    </source>
</evidence>
<comment type="caution">
    <text evidence="1">The sequence shown here is derived from an EMBL/GenBank/DDBJ whole genome shotgun (WGS) entry which is preliminary data.</text>
</comment>
<keyword evidence="2" id="KW-1185">Reference proteome</keyword>
<reference evidence="1 2" key="1">
    <citation type="submission" date="2020-12" db="EMBL/GenBank/DDBJ databases">
        <title>Bacterial novel species Pedobacter sp. SD-b isolated from soil.</title>
        <authorList>
            <person name="Jung H.-Y."/>
        </authorList>
    </citation>
    <scope>NUCLEOTIDE SEQUENCE [LARGE SCALE GENOMIC DNA]</scope>
    <source>
        <strain evidence="1 2">SD-b</strain>
    </source>
</reference>
<dbReference type="EMBL" id="JAEHFY010000014">
    <property type="protein sequence ID" value="MBK0383535.1"/>
    <property type="molecule type" value="Genomic_DNA"/>
</dbReference>
<gene>
    <name evidence="1" type="ORF">I5M32_11260</name>
</gene>
<dbReference type="RefSeq" id="WP_200586339.1">
    <property type="nucleotide sequence ID" value="NZ_JAEHFY010000014.1"/>
</dbReference>
<name>A0ABS1BKW5_9SPHI</name>